<dbReference type="EMBL" id="JAADJZ010000009">
    <property type="protein sequence ID" value="KAF2872423.1"/>
    <property type="molecule type" value="Genomic_DNA"/>
</dbReference>
<evidence type="ECO:0000313" key="6">
    <source>
        <dbReference type="EMBL" id="KAF2872423.1"/>
    </source>
</evidence>
<dbReference type="Pfam" id="PF08100">
    <property type="entry name" value="Dimerisation"/>
    <property type="match status" value="1"/>
</dbReference>
<dbReference type="OrthoDB" id="2410195at2759"/>
<dbReference type="PANTHER" id="PTHR43712">
    <property type="entry name" value="PUTATIVE (AFU_ORTHOLOGUE AFUA_4G14580)-RELATED"/>
    <property type="match status" value="1"/>
</dbReference>
<dbReference type="GO" id="GO:0032259">
    <property type="term" value="P:methylation"/>
    <property type="evidence" value="ECO:0007669"/>
    <property type="project" value="UniProtKB-KW"/>
</dbReference>
<dbReference type="SUPFAM" id="SSF53335">
    <property type="entry name" value="S-adenosyl-L-methionine-dependent methyltransferases"/>
    <property type="match status" value="1"/>
</dbReference>
<keyword evidence="7" id="KW-1185">Reference proteome</keyword>
<dbReference type="InterPro" id="IPR016461">
    <property type="entry name" value="COMT-like"/>
</dbReference>
<feature type="domain" description="O-methyltransferase C-terminal" evidence="4">
    <location>
        <begin position="242"/>
        <end position="382"/>
    </location>
</feature>
<keyword evidence="2 6" id="KW-0808">Transferase</keyword>
<dbReference type="Gene3D" id="3.40.50.150">
    <property type="entry name" value="Vaccinia Virus protein VP39"/>
    <property type="match status" value="1"/>
</dbReference>
<dbReference type="InterPro" id="IPR036388">
    <property type="entry name" value="WH-like_DNA-bd_sf"/>
</dbReference>
<keyword evidence="3" id="KW-0949">S-adenosyl-L-methionine</keyword>
<dbReference type="AlphaFoldDB" id="A0A7C8MD50"/>
<gene>
    <name evidence="6" type="ORF">BDV95DRAFT_383351</name>
</gene>
<dbReference type="PIRSF" id="PIRSF005739">
    <property type="entry name" value="O-mtase"/>
    <property type="match status" value="1"/>
</dbReference>
<dbReference type="InterPro" id="IPR012967">
    <property type="entry name" value="COMT_dimerisation"/>
</dbReference>
<evidence type="ECO:0000259" key="4">
    <source>
        <dbReference type="Pfam" id="PF00891"/>
    </source>
</evidence>
<evidence type="ECO:0000256" key="1">
    <source>
        <dbReference type="ARBA" id="ARBA00022603"/>
    </source>
</evidence>
<organism evidence="6 7">
    <name type="scientific">Massariosphaeria phaeospora</name>
    <dbReference type="NCBI Taxonomy" id="100035"/>
    <lineage>
        <taxon>Eukaryota</taxon>
        <taxon>Fungi</taxon>
        <taxon>Dikarya</taxon>
        <taxon>Ascomycota</taxon>
        <taxon>Pezizomycotina</taxon>
        <taxon>Dothideomycetes</taxon>
        <taxon>Pleosporomycetidae</taxon>
        <taxon>Pleosporales</taxon>
        <taxon>Pleosporales incertae sedis</taxon>
        <taxon>Massariosphaeria</taxon>
    </lineage>
</organism>
<reference evidence="6 7" key="1">
    <citation type="submission" date="2020-01" db="EMBL/GenBank/DDBJ databases">
        <authorList>
            <consortium name="DOE Joint Genome Institute"/>
            <person name="Haridas S."/>
            <person name="Albert R."/>
            <person name="Binder M."/>
            <person name="Bloem J."/>
            <person name="Labutti K."/>
            <person name="Salamov A."/>
            <person name="Andreopoulos B."/>
            <person name="Baker S.E."/>
            <person name="Barry K."/>
            <person name="Bills G."/>
            <person name="Bluhm B.H."/>
            <person name="Cannon C."/>
            <person name="Castanera R."/>
            <person name="Culley D.E."/>
            <person name="Daum C."/>
            <person name="Ezra D."/>
            <person name="Gonzalez J.B."/>
            <person name="Henrissat B."/>
            <person name="Kuo A."/>
            <person name="Liang C."/>
            <person name="Lipzen A."/>
            <person name="Lutzoni F."/>
            <person name="Magnuson J."/>
            <person name="Mondo S."/>
            <person name="Nolan M."/>
            <person name="Ohm R."/>
            <person name="Pangilinan J."/>
            <person name="Park H.-J.H."/>
            <person name="Ramirez L."/>
            <person name="Alfaro M."/>
            <person name="Sun H."/>
            <person name="Tritt A."/>
            <person name="Yoshinaga Y."/>
            <person name="Zwiers L.-H.L."/>
            <person name="Turgeon B.G."/>
            <person name="Goodwin S.B."/>
            <person name="Spatafora J.W."/>
            <person name="Crous P.W."/>
            <person name="Grigoriev I.V."/>
        </authorList>
    </citation>
    <scope>NUCLEOTIDE SEQUENCE [LARGE SCALE GENOMIC DNA]</scope>
    <source>
        <strain evidence="6 7">CBS 611.86</strain>
    </source>
</reference>
<evidence type="ECO:0000313" key="7">
    <source>
        <dbReference type="Proteomes" id="UP000481861"/>
    </source>
</evidence>
<dbReference type="GO" id="GO:0046983">
    <property type="term" value="F:protein dimerization activity"/>
    <property type="evidence" value="ECO:0007669"/>
    <property type="project" value="InterPro"/>
</dbReference>
<dbReference type="InterPro" id="IPR036390">
    <property type="entry name" value="WH_DNA-bd_sf"/>
</dbReference>
<proteinExistence type="predicted"/>
<sequence>MAPEKILNTIETLEELANSVPAELREDDALRQRLLNAVQKLVPEVETPAEMSQRLLYVPCEIMGAKIGVDLDVFSMLADSKEALSTEQLTERTGAEPALLSRLLQYMASVGQVKEAGTGEWSASNTTRVLADRNFAAGVNHKHDNVMPGWHTLPSWLKRRGYKTPITKEDTPFAQGHGASPDQSFFGWLKEHPANAKEFNLFMGVHRTGEKTWLDQKELGDALLSHGQDAPTNGNKDGNVAFVDIGGGIGHQCLALKEKYPELAGRIVLQDLPEVVRQANVGDAINAMGVNFFDGQPVKGARVYYLRSILRNWPDGESEKILGHIRDAMAPDSLLYIDEIVLPNRGAGKLETQLDMTMLCMLNGEARTESHWYGLLEGLGFKVKDIVMYQNEGCEGIIVASKA</sequence>
<protein>
    <submittedName>
        <fullName evidence="6">S-adenosyl-L-methionine-dependent methyltransferase</fullName>
    </submittedName>
</protein>
<dbReference type="InterPro" id="IPR029063">
    <property type="entry name" value="SAM-dependent_MTases_sf"/>
</dbReference>
<accession>A0A7C8MD50</accession>
<evidence type="ECO:0000259" key="5">
    <source>
        <dbReference type="Pfam" id="PF08100"/>
    </source>
</evidence>
<dbReference type="Proteomes" id="UP000481861">
    <property type="component" value="Unassembled WGS sequence"/>
</dbReference>
<dbReference type="SUPFAM" id="SSF46785">
    <property type="entry name" value="Winged helix' DNA-binding domain"/>
    <property type="match status" value="1"/>
</dbReference>
<name>A0A7C8MD50_9PLEO</name>
<dbReference type="InterPro" id="IPR001077">
    <property type="entry name" value="COMT_C"/>
</dbReference>
<comment type="caution">
    <text evidence="6">The sequence shown here is derived from an EMBL/GenBank/DDBJ whole genome shotgun (WGS) entry which is preliminary data.</text>
</comment>
<dbReference type="Pfam" id="PF00891">
    <property type="entry name" value="Methyltransf_2"/>
    <property type="match status" value="1"/>
</dbReference>
<keyword evidence="1 6" id="KW-0489">Methyltransferase</keyword>
<feature type="domain" description="O-methyltransferase dimerisation" evidence="5">
    <location>
        <begin position="68"/>
        <end position="118"/>
    </location>
</feature>
<dbReference type="PROSITE" id="PS51683">
    <property type="entry name" value="SAM_OMT_II"/>
    <property type="match status" value="1"/>
</dbReference>
<evidence type="ECO:0000256" key="2">
    <source>
        <dbReference type="ARBA" id="ARBA00022679"/>
    </source>
</evidence>
<dbReference type="PANTHER" id="PTHR43712:SF1">
    <property type="entry name" value="HYPOTHETICAL O-METHYLTRANSFERASE (EUROFUNG)-RELATED"/>
    <property type="match status" value="1"/>
</dbReference>
<evidence type="ECO:0000256" key="3">
    <source>
        <dbReference type="ARBA" id="ARBA00022691"/>
    </source>
</evidence>
<dbReference type="GO" id="GO:0008171">
    <property type="term" value="F:O-methyltransferase activity"/>
    <property type="evidence" value="ECO:0007669"/>
    <property type="project" value="InterPro"/>
</dbReference>
<dbReference type="Gene3D" id="1.10.10.10">
    <property type="entry name" value="Winged helix-like DNA-binding domain superfamily/Winged helix DNA-binding domain"/>
    <property type="match status" value="1"/>
</dbReference>